<dbReference type="SUPFAM" id="SSF53756">
    <property type="entry name" value="UDP-Glycosyltransferase/glycogen phosphorylase"/>
    <property type="match status" value="1"/>
</dbReference>
<dbReference type="EMBL" id="JAQFWP010000059">
    <property type="protein sequence ID" value="MDA2807639.1"/>
    <property type="molecule type" value="Genomic_DNA"/>
</dbReference>
<dbReference type="CDD" id="cd03788">
    <property type="entry name" value="GT20_TPS"/>
    <property type="match status" value="1"/>
</dbReference>
<evidence type="ECO:0000256" key="2">
    <source>
        <dbReference type="SAM" id="MobiDB-lite"/>
    </source>
</evidence>
<accession>A0ABT4TSG9</accession>
<feature type="region of interest" description="Disordered" evidence="2">
    <location>
        <begin position="59"/>
        <end position="78"/>
    </location>
</feature>
<evidence type="ECO:0000313" key="4">
    <source>
        <dbReference type="Proteomes" id="UP001165685"/>
    </source>
</evidence>
<dbReference type="InterPro" id="IPR001830">
    <property type="entry name" value="Glyco_trans_20"/>
</dbReference>
<proteinExistence type="inferred from homology"/>
<name>A0ABT4TSG9_9ACTN</name>
<dbReference type="PANTHER" id="PTHR10788">
    <property type="entry name" value="TREHALOSE-6-PHOSPHATE SYNTHASE"/>
    <property type="match status" value="1"/>
</dbReference>
<comment type="caution">
    <text evidence="3">The sequence shown here is derived from an EMBL/GenBank/DDBJ whole genome shotgun (WGS) entry which is preliminary data.</text>
</comment>
<gene>
    <name evidence="3" type="ORF">O4U47_24225</name>
</gene>
<evidence type="ECO:0000313" key="3">
    <source>
        <dbReference type="EMBL" id="MDA2807639.1"/>
    </source>
</evidence>
<dbReference type="Proteomes" id="UP001165685">
    <property type="component" value="Unassembled WGS sequence"/>
</dbReference>
<evidence type="ECO:0000256" key="1">
    <source>
        <dbReference type="ARBA" id="ARBA00008799"/>
    </source>
</evidence>
<protein>
    <submittedName>
        <fullName evidence="3">Trehalose-6-phosphate synthase</fullName>
    </submittedName>
</protein>
<reference evidence="3" key="1">
    <citation type="submission" date="2023-01" db="EMBL/GenBank/DDBJ databases">
        <title>Draft genome sequence of Nocardiopsis sp. LSu2-4 isolated from halophytes.</title>
        <authorList>
            <person name="Duangmal K."/>
            <person name="Chantavorakit T."/>
        </authorList>
    </citation>
    <scope>NUCLEOTIDE SEQUENCE</scope>
    <source>
        <strain evidence="3">LSu2-4</strain>
    </source>
</reference>
<dbReference type="Pfam" id="PF00982">
    <property type="entry name" value="Glyco_transf_20"/>
    <property type="match status" value="1"/>
</dbReference>
<comment type="similarity">
    <text evidence="1">Belongs to the glycosyltransferase 20 family.</text>
</comment>
<dbReference type="Gene3D" id="3.40.50.2000">
    <property type="entry name" value="Glycogen Phosphorylase B"/>
    <property type="match status" value="2"/>
</dbReference>
<dbReference type="RefSeq" id="WP_270680266.1">
    <property type="nucleotide sequence ID" value="NZ_JAQFWP010000059.1"/>
</dbReference>
<keyword evidence="4" id="KW-1185">Reference proteome</keyword>
<sequence>MEPIVEPSDTAEPVIVANRLPVTAVGTGDGTVRWKRSPGGLVSALSSRGGSGRTTWVGWAGTPSQGAAPAPPAPDRDGPTLVPVPISADEYATYYEGLSNGALWPLYHDAVVPPVVDAAHWDGYTRVNERFARAAADAAPPGGTVWVHDYHLQLVPGMLRRLRPDTRIGFFLHIPFPGKDLMRRLPWAGAILDGLLGADLIGFQTAEHADGFASCLAELGTGPPGPPRSAALRYGLRRDGRDVDVGVFPISIDPAEYDGLASRPRTRARAREIRERTGRPHHLLLGVDRLDYTKGIEARLEALRRLLEQGRLRPGEVAMVQVATPTRSGMREYARTRRRVEEAVSRINGEYGSVGAPVVHYLYDTLDRERLASLYRAADVLVATPYRDGMNLVCKEYVASRGDLGGALVLSRFAGAAAELAEAHLVNPFDPADIAQALVRAVEQSPEESARRMAAMRAHLAENDVHAWAHLFLSALTAAPVTTP</sequence>
<organism evidence="3 4">
    <name type="scientific">Nocardiopsis suaedae</name>
    <dbReference type="NCBI Taxonomy" id="3018444"/>
    <lineage>
        <taxon>Bacteria</taxon>
        <taxon>Bacillati</taxon>
        <taxon>Actinomycetota</taxon>
        <taxon>Actinomycetes</taxon>
        <taxon>Streptosporangiales</taxon>
        <taxon>Nocardiopsidaceae</taxon>
        <taxon>Nocardiopsis</taxon>
    </lineage>
</organism>
<dbReference type="PANTHER" id="PTHR10788:SF106">
    <property type="entry name" value="BCDNA.GH08860"/>
    <property type="match status" value="1"/>
</dbReference>